<dbReference type="EMBL" id="BMAO01018646">
    <property type="protein sequence ID" value="GFR24957.1"/>
    <property type="molecule type" value="Genomic_DNA"/>
</dbReference>
<reference evidence="1" key="1">
    <citation type="submission" date="2020-07" db="EMBL/GenBank/DDBJ databases">
        <title>Multicomponent nature underlies the extraordinary mechanical properties of spider dragline silk.</title>
        <authorList>
            <person name="Kono N."/>
            <person name="Nakamura H."/>
            <person name="Mori M."/>
            <person name="Yoshida Y."/>
            <person name="Ohtoshi R."/>
            <person name="Malay A.D."/>
            <person name="Moran D.A.P."/>
            <person name="Tomita M."/>
            <person name="Numata K."/>
            <person name="Arakawa K."/>
        </authorList>
    </citation>
    <scope>NUCLEOTIDE SEQUENCE</scope>
</reference>
<organism evidence="1 2">
    <name type="scientific">Trichonephila clavata</name>
    <name type="common">Joro spider</name>
    <name type="synonym">Nephila clavata</name>
    <dbReference type="NCBI Taxonomy" id="2740835"/>
    <lineage>
        <taxon>Eukaryota</taxon>
        <taxon>Metazoa</taxon>
        <taxon>Ecdysozoa</taxon>
        <taxon>Arthropoda</taxon>
        <taxon>Chelicerata</taxon>
        <taxon>Arachnida</taxon>
        <taxon>Araneae</taxon>
        <taxon>Araneomorphae</taxon>
        <taxon>Entelegynae</taxon>
        <taxon>Araneoidea</taxon>
        <taxon>Nephilidae</taxon>
        <taxon>Trichonephila</taxon>
    </lineage>
</organism>
<gene>
    <name evidence="1" type="ORF">TNCT_498281</name>
</gene>
<evidence type="ECO:0000313" key="2">
    <source>
        <dbReference type="Proteomes" id="UP000887116"/>
    </source>
</evidence>
<accession>A0A8X6LY42</accession>
<comment type="caution">
    <text evidence="1">The sequence shown here is derived from an EMBL/GenBank/DDBJ whole genome shotgun (WGS) entry which is preliminary data.</text>
</comment>
<dbReference type="Proteomes" id="UP000887116">
    <property type="component" value="Unassembled WGS sequence"/>
</dbReference>
<sequence length="94" mass="10591">MKLKTFVTVQKGGFGSGPQRYCLVWPTSGTDTTKESFDGDMPLGDLINGEFFFRRHGTKHEDSLGHISTGEKNYLIGLTKDLYLVFIYATHNTR</sequence>
<evidence type="ECO:0000313" key="1">
    <source>
        <dbReference type="EMBL" id="GFR24957.1"/>
    </source>
</evidence>
<dbReference type="AlphaFoldDB" id="A0A8X6LY42"/>
<proteinExistence type="predicted"/>
<keyword evidence="2" id="KW-1185">Reference proteome</keyword>
<name>A0A8X6LY42_TRICU</name>
<protein>
    <submittedName>
        <fullName evidence="1">Uncharacterized protein</fullName>
    </submittedName>
</protein>